<reference evidence="1" key="1">
    <citation type="journal article" date="2020" name="Nature">
        <title>Giant virus diversity and host interactions through global metagenomics.</title>
        <authorList>
            <person name="Schulz F."/>
            <person name="Roux S."/>
            <person name="Paez-Espino D."/>
            <person name="Jungbluth S."/>
            <person name="Walsh D.A."/>
            <person name="Denef V.J."/>
            <person name="McMahon K.D."/>
            <person name="Konstantinidis K.T."/>
            <person name="Eloe-Fadrosh E.A."/>
            <person name="Kyrpides N.C."/>
            <person name="Woyke T."/>
        </authorList>
    </citation>
    <scope>NUCLEOTIDE SEQUENCE</scope>
    <source>
        <strain evidence="1">GVMAG-M-3300009164-40</strain>
    </source>
</reference>
<name>A0A6C0F2I5_9ZZZZ</name>
<protein>
    <submittedName>
        <fullName evidence="1">Uncharacterized protein</fullName>
    </submittedName>
</protein>
<evidence type="ECO:0000313" key="1">
    <source>
        <dbReference type="EMBL" id="QHT34853.1"/>
    </source>
</evidence>
<accession>A0A6C0F2I5</accession>
<sequence>MELWLIILIIFGLLGLYVISRPQGMPPVWYQIMPRVYDRIPTVIRGGMGWGGRGIHRGEREIEMLPR</sequence>
<organism evidence="1">
    <name type="scientific">viral metagenome</name>
    <dbReference type="NCBI Taxonomy" id="1070528"/>
    <lineage>
        <taxon>unclassified sequences</taxon>
        <taxon>metagenomes</taxon>
        <taxon>organismal metagenomes</taxon>
    </lineage>
</organism>
<dbReference type="AlphaFoldDB" id="A0A6C0F2I5"/>
<proteinExistence type="predicted"/>
<dbReference type="EMBL" id="MN739010">
    <property type="protein sequence ID" value="QHT34853.1"/>
    <property type="molecule type" value="Genomic_DNA"/>
</dbReference>